<reference evidence="3 4" key="1">
    <citation type="submission" date="2016-10" db="EMBL/GenBank/DDBJ databases">
        <authorList>
            <person name="Varghese N."/>
            <person name="Submissions S."/>
        </authorList>
    </citation>
    <scope>NUCLEOTIDE SEQUENCE [LARGE SCALE GENOMIC DNA]</scope>
    <source>
        <strain evidence="3 4">DSM 21822</strain>
    </source>
</reference>
<keyword evidence="4" id="KW-1185">Reference proteome</keyword>
<keyword evidence="1" id="KW-1133">Transmembrane helix</keyword>
<dbReference type="EMBL" id="FOSL01000008">
    <property type="protein sequence ID" value="SFK56681.1"/>
    <property type="molecule type" value="Genomic_DNA"/>
</dbReference>
<dbReference type="RefSeq" id="WP_149760928.1">
    <property type="nucleotide sequence ID" value="NZ_BSPE01000048.1"/>
</dbReference>
<dbReference type="InterPro" id="IPR010679">
    <property type="entry name" value="DUF1254"/>
</dbReference>
<evidence type="ECO:0000256" key="1">
    <source>
        <dbReference type="SAM" id="Phobius"/>
    </source>
</evidence>
<protein>
    <submittedName>
        <fullName evidence="3">Uncharacterized membrane protein</fullName>
    </submittedName>
</protein>
<evidence type="ECO:0000313" key="3">
    <source>
        <dbReference type="EMBL" id="SFK56681.1"/>
    </source>
</evidence>
<feature type="domain" description="DUF1254" evidence="2">
    <location>
        <begin position="71"/>
        <end position="171"/>
    </location>
</feature>
<accession>A0A1I4AL66</accession>
<organism evidence="3 4">
    <name type="scientific">Neomesorhizobium albiziae</name>
    <dbReference type="NCBI Taxonomy" id="335020"/>
    <lineage>
        <taxon>Bacteria</taxon>
        <taxon>Pseudomonadati</taxon>
        <taxon>Pseudomonadota</taxon>
        <taxon>Alphaproteobacteria</taxon>
        <taxon>Hyphomicrobiales</taxon>
        <taxon>Phyllobacteriaceae</taxon>
        <taxon>Neomesorhizobium</taxon>
    </lineage>
</organism>
<dbReference type="Proteomes" id="UP000323300">
    <property type="component" value="Unassembled WGS sequence"/>
</dbReference>
<name>A0A1I4AL66_9HYPH</name>
<evidence type="ECO:0000259" key="2">
    <source>
        <dbReference type="Pfam" id="PF06863"/>
    </source>
</evidence>
<keyword evidence="1" id="KW-0472">Membrane</keyword>
<dbReference type="Pfam" id="PF06863">
    <property type="entry name" value="DUF1254"/>
    <property type="match status" value="1"/>
</dbReference>
<dbReference type="AlphaFoldDB" id="A0A1I4AL66"/>
<dbReference type="PIRSF" id="PIRSF010244">
    <property type="entry name" value="UCP010244_imp"/>
    <property type="match status" value="1"/>
</dbReference>
<dbReference type="OrthoDB" id="1346484at2"/>
<proteinExistence type="predicted"/>
<gene>
    <name evidence="3" type="ORF">SAMN04488498_108114</name>
</gene>
<keyword evidence="1" id="KW-0812">Transmembrane</keyword>
<dbReference type="InterPro" id="IPR014456">
    <property type="entry name" value="UCP010244_IM"/>
</dbReference>
<evidence type="ECO:0000313" key="4">
    <source>
        <dbReference type="Proteomes" id="UP000323300"/>
    </source>
</evidence>
<feature type="transmembrane region" description="Helical" evidence="1">
    <location>
        <begin position="6"/>
        <end position="27"/>
    </location>
</feature>
<sequence length="180" mass="19287">MLKQIAYALIVGLVGAGIVHIAILLMLPSFSERDAWSKLAASADLYGVTRLTSSGAPSVLGTPDPFFDAVSCRFDLSEGIAHLKAAGAVPFWSASVYDRNGQNVYSFNDRTSADGSLDFVIATPLQMTEVRKNLPPEFEKSVFVEAPIAQGIVVIRSFVPDASWKPGISSYLDGVSCNIE</sequence>